<dbReference type="Proteomes" id="UP000198635">
    <property type="component" value="Unassembled WGS sequence"/>
</dbReference>
<gene>
    <name evidence="1" type="ORF">SAMN04488082_102238</name>
</gene>
<evidence type="ECO:0008006" key="3">
    <source>
        <dbReference type="Google" id="ProtNLM"/>
    </source>
</evidence>
<organism evidence="1 2">
    <name type="scientific">Desulfomicrobium apsheronum</name>
    <dbReference type="NCBI Taxonomy" id="52560"/>
    <lineage>
        <taxon>Bacteria</taxon>
        <taxon>Pseudomonadati</taxon>
        <taxon>Thermodesulfobacteriota</taxon>
        <taxon>Desulfovibrionia</taxon>
        <taxon>Desulfovibrionales</taxon>
        <taxon>Desulfomicrobiaceae</taxon>
        <taxon>Desulfomicrobium</taxon>
    </lineage>
</organism>
<dbReference type="STRING" id="52560.SAMN04488082_102238"/>
<name>A0A1I3Q610_9BACT</name>
<dbReference type="InterPro" id="IPR036105">
    <property type="entry name" value="DiNase_FeMo-co_biosyn_sf"/>
</dbReference>
<dbReference type="SUPFAM" id="SSF53146">
    <property type="entry name" value="Nitrogenase accessory factor-like"/>
    <property type="match status" value="1"/>
</dbReference>
<evidence type="ECO:0000313" key="2">
    <source>
        <dbReference type="Proteomes" id="UP000198635"/>
    </source>
</evidence>
<dbReference type="RefSeq" id="WP_218143737.1">
    <property type="nucleotide sequence ID" value="NZ_FORX01000002.1"/>
</dbReference>
<evidence type="ECO:0000313" key="1">
    <source>
        <dbReference type="EMBL" id="SFJ29674.1"/>
    </source>
</evidence>
<reference evidence="2" key="1">
    <citation type="submission" date="2016-10" db="EMBL/GenBank/DDBJ databases">
        <authorList>
            <person name="Varghese N."/>
            <person name="Submissions S."/>
        </authorList>
    </citation>
    <scope>NUCLEOTIDE SEQUENCE [LARGE SCALE GENOMIC DNA]</scope>
    <source>
        <strain evidence="2">DSM 5918</strain>
    </source>
</reference>
<keyword evidence="2" id="KW-1185">Reference proteome</keyword>
<protein>
    <recommendedName>
        <fullName evidence="3">Dinitrogenase iron-molybdenum cofactor</fullName>
    </recommendedName>
</protein>
<dbReference type="Gene3D" id="3.30.420.130">
    <property type="entry name" value="Dinitrogenase iron-molybdenum cofactor biosynthesis domain"/>
    <property type="match status" value="1"/>
</dbReference>
<dbReference type="AlphaFoldDB" id="A0A1I3Q610"/>
<sequence>MMKDERGRQVLVVVQDGQVAPRFDLALEVVMSRDDADSVRTLILAQNSAEKLCHLILESGIDAVICGGIEEEHHQFLAWKKVKITDNVIGPMEWALDRWKAGLLKPGDIFERCVGWTASSHGES</sequence>
<dbReference type="EMBL" id="FORX01000002">
    <property type="protein sequence ID" value="SFJ29674.1"/>
    <property type="molecule type" value="Genomic_DNA"/>
</dbReference>
<proteinExistence type="predicted"/>
<accession>A0A1I3Q610</accession>